<organism evidence="3 4">
    <name type="scientific">Chaetoceros tenuissimus</name>
    <dbReference type="NCBI Taxonomy" id="426638"/>
    <lineage>
        <taxon>Eukaryota</taxon>
        <taxon>Sar</taxon>
        <taxon>Stramenopiles</taxon>
        <taxon>Ochrophyta</taxon>
        <taxon>Bacillariophyta</taxon>
        <taxon>Coscinodiscophyceae</taxon>
        <taxon>Chaetocerotophycidae</taxon>
        <taxon>Chaetocerotales</taxon>
        <taxon>Chaetocerotaceae</taxon>
        <taxon>Chaetoceros</taxon>
    </lineage>
</organism>
<evidence type="ECO:0000313" key="4">
    <source>
        <dbReference type="Proteomes" id="UP001054902"/>
    </source>
</evidence>
<comment type="caution">
    <text evidence="3">The sequence shown here is derived from an EMBL/GenBank/DDBJ whole genome shotgun (WGS) entry which is preliminary data.</text>
</comment>
<dbReference type="InterPro" id="IPR026913">
    <property type="entry name" value="METTL24"/>
</dbReference>
<feature type="signal peptide" evidence="1">
    <location>
        <begin position="1"/>
        <end position="25"/>
    </location>
</feature>
<reference evidence="3 4" key="1">
    <citation type="journal article" date="2021" name="Sci. Rep.">
        <title>The genome of the diatom Chaetoceros tenuissimus carries an ancient integrated fragment of an extant virus.</title>
        <authorList>
            <person name="Hongo Y."/>
            <person name="Kimura K."/>
            <person name="Takaki Y."/>
            <person name="Yoshida Y."/>
            <person name="Baba S."/>
            <person name="Kobayashi G."/>
            <person name="Nagasaki K."/>
            <person name="Hano T."/>
            <person name="Tomaru Y."/>
        </authorList>
    </citation>
    <scope>NUCLEOTIDE SEQUENCE [LARGE SCALE GENOMIC DNA]</scope>
    <source>
        <strain evidence="3 4">NIES-3715</strain>
    </source>
</reference>
<evidence type="ECO:0000256" key="1">
    <source>
        <dbReference type="SAM" id="SignalP"/>
    </source>
</evidence>
<name>A0AAD3CPD6_9STRA</name>
<feature type="chain" id="PRO_5042009896" description="Methyltransferase domain-containing protein" evidence="1">
    <location>
        <begin position="26"/>
        <end position="330"/>
    </location>
</feature>
<dbReference type="Proteomes" id="UP001054902">
    <property type="component" value="Unassembled WGS sequence"/>
</dbReference>
<feature type="domain" description="Methyltransferase" evidence="2">
    <location>
        <begin position="52"/>
        <end position="320"/>
    </location>
</feature>
<keyword evidence="1" id="KW-0732">Signal</keyword>
<dbReference type="PANTHER" id="PTHR32026:SF10">
    <property type="entry name" value="METHYLTRANSFERASE-LIKE PROTEIN 24-RELATED"/>
    <property type="match status" value="1"/>
</dbReference>
<dbReference type="AlphaFoldDB" id="A0AAD3CPD6"/>
<accession>A0AAD3CPD6</accession>
<dbReference type="EMBL" id="BLLK01000038">
    <property type="protein sequence ID" value="GFH49703.1"/>
    <property type="molecule type" value="Genomic_DNA"/>
</dbReference>
<evidence type="ECO:0000259" key="2">
    <source>
        <dbReference type="Pfam" id="PF13383"/>
    </source>
</evidence>
<dbReference type="Pfam" id="PF13383">
    <property type="entry name" value="Methyltransf_22"/>
    <property type="match status" value="1"/>
</dbReference>
<evidence type="ECO:0000313" key="3">
    <source>
        <dbReference type="EMBL" id="GFH49703.1"/>
    </source>
</evidence>
<protein>
    <recommendedName>
        <fullName evidence="2">Methyltransferase domain-containing protein</fullName>
    </recommendedName>
</protein>
<dbReference type="PANTHER" id="PTHR32026">
    <property type="entry name" value="METHYLTRANSFERASE-LIKE PROTEIN 24"/>
    <property type="match status" value="1"/>
</dbReference>
<gene>
    <name evidence="3" type="ORF">CTEN210_06179</name>
</gene>
<sequence>MKRRIASKHRNIVFIFLFALLLVYQDEFIIKSNRILNNIHGVFQTPTVGNKAYVQSFGFFTDINDATWKEFKRRYREQHRHKNNDVRNKRNHIEKDASSGSSHLFYRDNYDAEFTCLNEVQLGVAHDNRPHPSLQTPKWLCDPKRIVAASNQRKRKGDNGCLIYFFDSGHKIPLRILQDFREEVGNECEIHLFSPKLNERGTKRLFDSGTNIILYSWGLEGHADADQGRRNYLTFHETLSQLNHQGHIIDAVSIDCEDGCEWSTYKDILESNAHITQILIELHGTPYQVNDFFLEMRKLGYVIFHKDTVENGANTAYSFIRLAPSFFQDD</sequence>
<keyword evidence="4" id="KW-1185">Reference proteome</keyword>
<proteinExistence type="predicted"/>
<dbReference type="InterPro" id="IPR025714">
    <property type="entry name" value="Methyltranfer_dom"/>
</dbReference>